<sequence>MNIFFFEDGIKVTTKLSLNEYLKRYNRLDYLRVLTEGYIDGEGYNIFKKALRAENKNENFTGIIRLSHIEKEFLSYMLDAADDPKDIETLNYYIRV</sequence>
<dbReference type="AlphaFoldDB" id="A0A173S9Q2"/>
<dbReference type="RefSeq" id="WP_055072556.1">
    <property type="nucleotide sequence ID" value="NZ_CYXY01000005.1"/>
</dbReference>
<protein>
    <submittedName>
        <fullName evidence="1">Uncharacterized protein</fullName>
    </submittedName>
</protein>
<accession>A0A173S9Q2</accession>
<reference evidence="1 2" key="1">
    <citation type="submission" date="2015-09" db="EMBL/GenBank/DDBJ databases">
        <authorList>
            <consortium name="Pathogen Informatics"/>
        </authorList>
    </citation>
    <scope>NUCLEOTIDE SEQUENCE [LARGE SCALE GENOMIC DNA]</scope>
    <source>
        <strain evidence="1 2">2789STDY5834959</strain>
    </source>
</reference>
<name>A0A173S9Q2_ANAHA</name>
<organism evidence="1 2">
    <name type="scientific">Anaerostipes hadrus</name>
    <dbReference type="NCBI Taxonomy" id="649756"/>
    <lineage>
        <taxon>Bacteria</taxon>
        <taxon>Bacillati</taxon>
        <taxon>Bacillota</taxon>
        <taxon>Clostridia</taxon>
        <taxon>Lachnospirales</taxon>
        <taxon>Lachnospiraceae</taxon>
        <taxon>Anaerostipes</taxon>
    </lineage>
</organism>
<proteinExistence type="predicted"/>
<gene>
    <name evidence="1" type="ORF">ERS852571_01069</name>
</gene>
<evidence type="ECO:0000313" key="1">
    <source>
        <dbReference type="EMBL" id="CUM87083.1"/>
    </source>
</evidence>
<dbReference type="EMBL" id="CYXY01000005">
    <property type="protein sequence ID" value="CUM87083.1"/>
    <property type="molecule type" value="Genomic_DNA"/>
</dbReference>
<evidence type="ECO:0000313" key="2">
    <source>
        <dbReference type="Proteomes" id="UP000095553"/>
    </source>
</evidence>
<dbReference type="Proteomes" id="UP000095553">
    <property type="component" value="Unassembled WGS sequence"/>
</dbReference>